<protein>
    <recommendedName>
        <fullName evidence="3">DUF2933 domain-containing protein</fullName>
    </recommendedName>
</protein>
<evidence type="ECO:0008006" key="3">
    <source>
        <dbReference type="Google" id="ProtNLM"/>
    </source>
</evidence>
<sequence length="56" mass="6027">MTYILTAAAVLVCPLVMGAMMWTMMGGDGAKGAAPSELQALRAELDELRSLRERTQ</sequence>
<accession>A0A4R8QY57</accession>
<proteinExistence type="predicted"/>
<dbReference type="Proteomes" id="UP000295165">
    <property type="component" value="Unassembled WGS sequence"/>
</dbReference>
<dbReference type="RefSeq" id="WP_165589745.1">
    <property type="nucleotide sequence ID" value="NZ_PECB01000003.1"/>
</dbReference>
<comment type="caution">
    <text evidence="1">The sequence shown here is derived from an EMBL/GenBank/DDBJ whole genome shotgun (WGS) entry which is preliminary data.</text>
</comment>
<dbReference type="GeneID" id="45767773"/>
<reference evidence="1 2" key="1">
    <citation type="journal article" date="2019" name="Sci. Rep.">
        <title>Extended insight into the Mycobacterium chelonae-abscessus complex through whole genome sequencing of Mycobacterium salmoniphilum outbreak and Mycobacterium salmoniphilum-like strains.</title>
        <authorList>
            <person name="Behra P.R.K."/>
            <person name="Das S."/>
            <person name="Pettersson B.M.F."/>
            <person name="Shirreff L."/>
            <person name="DuCote T."/>
            <person name="Jacobsson K.G."/>
            <person name="Ennis D.G."/>
            <person name="Kirsebom L.A."/>
        </authorList>
    </citation>
    <scope>NUCLEOTIDE SEQUENCE [LARGE SCALE GENOMIC DNA]</scope>
    <source>
        <strain evidence="1 2">CCUG 63697</strain>
    </source>
</reference>
<dbReference type="AlphaFoldDB" id="A0A4R8QY57"/>
<evidence type="ECO:0000313" key="1">
    <source>
        <dbReference type="EMBL" id="TDZ47580.1"/>
    </source>
</evidence>
<dbReference type="EMBL" id="PECC01000030">
    <property type="protein sequence ID" value="TDZ47580.1"/>
    <property type="molecule type" value="Genomic_DNA"/>
</dbReference>
<name>A0A4R8QY57_9MYCO</name>
<evidence type="ECO:0000313" key="2">
    <source>
        <dbReference type="Proteomes" id="UP000295165"/>
    </source>
</evidence>
<gene>
    <name evidence="1" type="ORF">CCUG63697_04635</name>
</gene>
<organism evidence="1 2">
    <name type="scientific">Mycobacteroides franklinii</name>
    <dbReference type="NCBI Taxonomy" id="948102"/>
    <lineage>
        <taxon>Bacteria</taxon>
        <taxon>Bacillati</taxon>
        <taxon>Actinomycetota</taxon>
        <taxon>Actinomycetes</taxon>
        <taxon>Mycobacteriales</taxon>
        <taxon>Mycobacteriaceae</taxon>
        <taxon>Mycobacteroides</taxon>
    </lineage>
</organism>
<keyword evidence="2" id="KW-1185">Reference proteome</keyword>